<gene>
    <name evidence="4" type="ORF">VKT23_018185</name>
</gene>
<dbReference type="Pfam" id="PF22788">
    <property type="entry name" value="COP9_hel_rpt"/>
    <property type="match status" value="1"/>
</dbReference>
<dbReference type="InterPro" id="IPR055089">
    <property type="entry name" value="COP9_N"/>
</dbReference>
<dbReference type="EMBL" id="JBANRG010000081">
    <property type="protein sequence ID" value="KAK7438016.1"/>
    <property type="molecule type" value="Genomic_DNA"/>
</dbReference>
<feature type="domain" description="COP9 signalosome complex subunit 3 N-terminal helical repeats" evidence="3">
    <location>
        <begin position="41"/>
        <end position="167"/>
    </location>
</feature>
<evidence type="ECO:0000259" key="3">
    <source>
        <dbReference type="Pfam" id="PF22788"/>
    </source>
</evidence>
<feature type="region of interest" description="Disordered" evidence="2">
    <location>
        <begin position="330"/>
        <end position="352"/>
    </location>
</feature>
<organism evidence="4 5">
    <name type="scientific">Marasmiellus scandens</name>
    <dbReference type="NCBI Taxonomy" id="2682957"/>
    <lineage>
        <taxon>Eukaryota</taxon>
        <taxon>Fungi</taxon>
        <taxon>Dikarya</taxon>
        <taxon>Basidiomycota</taxon>
        <taxon>Agaricomycotina</taxon>
        <taxon>Agaricomycetes</taxon>
        <taxon>Agaricomycetidae</taxon>
        <taxon>Agaricales</taxon>
        <taxon>Marasmiineae</taxon>
        <taxon>Omphalotaceae</taxon>
        <taxon>Marasmiellus</taxon>
    </lineage>
</organism>
<evidence type="ECO:0000256" key="1">
    <source>
        <dbReference type="ARBA" id="ARBA00022490"/>
    </source>
</evidence>
<feature type="compositionally biased region" description="Low complexity" evidence="2">
    <location>
        <begin position="331"/>
        <end position="349"/>
    </location>
</feature>
<evidence type="ECO:0000313" key="5">
    <source>
        <dbReference type="Proteomes" id="UP001498398"/>
    </source>
</evidence>
<keyword evidence="5" id="KW-1185">Reference proteome</keyword>
<proteinExistence type="predicted"/>
<comment type="caution">
    <text evidence="4">The sequence shown here is derived from an EMBL/GenBank/DDBJ whole genome shotgun (WGS) entry which is preliminary data.</text>
</comment>
<accession>A0ABR1IPL8</accession>
<dbReference type="PANTHER" id="PTHR10758">
    <property type="entry name" value="26S PROTEASOME NON-ATPASE REGULATORY SUBUNIT 3/COP9 SIGNALOSOME COMPLEX SUBUNIT 3"/>
    <property type="match status" value="1"/>
</dbReference>
<dbReference type="Proteomes" id="UP001498398">
    <property type="component" value="Unassembled WGS sequence"/>
</dbReference>
<reference evidence="4 5" key="1">
    <citation type="submission" date="2024-01" db="EMBL/GenBank/DDBJ databases">
        <title>A draft genome for the cacao thread blight pathogen Marasmiellus scandens.</title>
        <authorList>
            <person name="Baruah I.K."/>
            <person name="Leung J."/>
            <person name="Bukari Y."/>
            <person name="Amoako-Attah I."/>
            <person name="Meinhardt L.W."/>
            <person name="Bailey B.A."/>
            <person name="Cohen S.P."/>
        </authorList>
    </citation>
    <scope>NUCLEOTIDE SEQUENCE [LARGE SCALE GENOMIC DNA]</scope>
    <source>
        <strain evidence="4 5">GH-19</strain>
    </source>
</reference>
<protein>
    <recommendedName>
        <fullName evidence="3">COP9 signalosome complex subunit 3 N-terminal helical repeats domain-containing protein</fullName>
    </recommendedName>
</protein>
<evidence type="ECO:0000313" key="4">
    <source>
        <dbReference type="EMBL" id="KAK7438016.1"/>
    </source>
</evidence>
<sequence>MASAGISVDDLVQAITSTTNINVLANNLRSGAHKDVREVLLASALSTGQDPLDILHPSNNTLGVLYILSARLNAPTNTGVPPPSWALLTQFCNTFIPEQARLASERMTLLAKGIIRLAASINNAKQSIPLLLTIVRRFPPTPSTLTAIHPLLVYTALQTNHIPAELPAFLIKYPPDNILLTSYPENAALSSVALCTNPSPDLTSNDNLTYHYLAGIILALTAFSSSSSNSPTSSSTTTIHSSSLIPAMDYLETVVTAPYAPPTGSQNTANIHALQVEALKKLRLLQCIALGGPQPLPKYANQTLNRIFKSTPYNALVNAFPLGKTKGGIAAGSSASAAPEPSTQSQQAPLPQTQNSLFSQALKDRGLYTMECNWGLVERVVRHAAPRWALKRLTETYVTLGLGEIARHLPGFFEGSERSVEEEVTRLVVSMVEEGMIRASISVGGEDGGIVTFYDELDEIEDDDDEYDVREAGKDALSMKEEQLRVLLGVSVPSSEPTSLDSKPKPRRVKIQIQTLLAAVQAQSEQLSALDREFEKSREFLTRASKLERGMSGGPMGGGGPFFPGAPGGMPGGMMDEELYDQYEEGMYS</sequence>
<dbReference type="InterPro" id="IPR050756">
    <property type="entry name" value="CSN3"/>
</dbReference>
<name>A0ABR1IPL8_9AGAR</name>
<evidence type="ECO:0000256" key="2">
    <source>
        <dbReference type="SAM" id="MobiDB-lite"/>
    </source>
</evidence>
<dbReference type="PANTHER" id="PTHR10758:SF1">
    <property type="entry name" value="COP9 SIGNALOSOME COMPLEX SUBUNIT 3"/>
    <property type="match status" value="1"/>
</dbReference>
<keyword evidence="1" id="KW-0963">Cytoplasm</keyword>